<feature type="compositionally biased region" description="Basic and acidic residues" evidence="1">
    <location>
        <begin position="107"/>
        <end position="116"/>
    </location>
</feature>
<feature type="compositionally biased region" description="Basic residues" evidence="1">
    <location>
        <begin position="77"/>
        <end position="98"/>
    </location>
</feature>
<dbReference type="GO" id="GO:0004865">
    <property type="term" value="F:protein serine/threonine phosphatase inhibitor activity"/>
    <property type="evidence" value="ECO:0007669"/>
    <property type="project" value="InterPro"/>
</dbReference>
<dbReference type="PANTHER" id="PTHR20835:SF0">
    <property type="entry name" value="E3 UBIQUITIN-PROTEIN LIGASE PPP1R11"/>
    <property type="match status" value="1"/>
</dbReference>
<dbReference type="PANTHER" id="PTHR20835">
    <property type="entry name" value="E3 UBIQUITIN-PROTEIN LIGASE PPP1R11-RELATED"/>
    <property type="match status" value="1"/>
</dbReference>
<feature type="compositionally biased region" description="Low complexity" evidence="1">
    <location>
        <begin position="1"/>
        <end position="18"/>
    </location>
</feature>
<dbReference type="EMBL" id="JAGDFL010000001">
    <property type="protein sequence ID" value="KAG7402347.1"/>
    <property type="molecule type" value="Genomic_DNA"/>
</dbReference>
<dbReference type="Pfam" id="PF07491">
    <property type="entry name" value="PPI_Ypi1"/>
    <property type="match status" value="1"/>
</dbReference>
<organism evidence="2 3">
    <name type="scientific">Phytophthora boehmeriae</name>
    <dbReference type="NCBI Taxonomy" id="109152"/>
    <lineage>
        <taxon>Eukaryota</taxon>
        <taxon>Sar</taxon>
        <taxon>Stramenopiles</taxon>
        <taxon>Oomycota</taxon>
        <taxon>Peronosporomycetes</taxon>
        <taxon>Peronosporales</taxon>
        <taxon>Peronosporaceae</taxon>
        <taxon>Phytophthora</taxon>
    </lineage>
</organism>
<proteinExistence type="predicted"/>
<dbReference type="InterPro" id="IPR011107">
    <property type="entry name" value="PPI_Ypi1"/>
</dbReference>
<evidence type="ECO:0008006" key="4">
    <source>
        <dbReference type="Google" id="ProtNLM"/>
    </source>
</evidence>
<dbReference type="AlphaFoldDB" id="A0A8T1X848"/>
<accession>A0A8T1X848</accession>
<evidence type="ECO:0000313" key="3">
    <source>
        <dbReference type="Proteomes" id="UP000693981"/>
    </source>
</evidence>
<evidence type="ECO:0000256" key="1">
    <source>
        <dbReference type="SAM" id="MobiDB-lite"/>
    </source>
</evidence>
<evidence type="ECO:0000313" key="2">
    <source>
        <dbReference type="EMBL" id="KAG7402347.1"/>
    </source>
</evidence>
<protein>
    <recommendedName>
        <fullName evidence="4">Protein phosphatase inhibitor</fullName>
    </recommendedName>
</protein>
<feature type="compositionally biased region" description="Basic residues" evidence="1">
    <location>
        <begin position="42"/>
        <end position="56"/>
    </location>
</feature>
<comment type="caution">
    <text evidence="2">The sequence shown here is derived from an EMBL/GenBank/DDBJ whole genome shotgun (WGS) entry which is preliminary data.</text>
</comment>
<dbReference type="GO" id="GO:0008157">
    <property type="term" value="F:protein phosphatase 1 binding"/>
    <property type="evidence" value="ECO:0007669"/>
    <property type="project" value="TreeGrafter"/>
</dbReference>
<dbReference type="Proteomes" id="UP000693981">
    <property type="component" value="Unassembled WGS sequence"/>
</dbReference>
<keyword evidence="3" id="KW-1185">Reference proteome</keyword>
<name>A0A8T1X848_9STRA</name>
<dbReference type="OrthoDB" id="307488at2759"/>
<feature type="region of interest" description="Disordered" evidence="1">
    <location>
        <begin position="37"/>
        <end position="116"/>
    </location>
</feature>
<feature type="region of interest" description="Disordered" evidence="1">
    <location>
        <begin position="1"/>
        <end position="24"/>
    </location>
</feature>
<sequence>MPTTAVVTTPPSTETAPVYRMQLQPRPRVTFDDSVVDNEHLGRKKSNKCCIFHKKREFGESSSESGEDSDDSDSNGHHRNHQHNHDCKKRKVRRRPQKRAPSPASSDEEKMPAPAQ</sequence>
<reference evidence="2" key="1">
    <citation type="submission" date="2021-02" db="EMBL/GenBank/DDBJ databases">
        <authorList>
            <person name="Palmer J.M."/>
        </authorList>
    </citation>
    <scope>NUCLEOTIDE SEQUENCE</scope>
    <source>
        <strain evidence="2">SCRP23</strain>
    </source>
</reference>
<dbReference type="GO" id="GO:0005634">
    <property type="term" value="C:nucleus"/>
    <property type="evidence" value="ECO:0007669"/>
    <property type="project" value="TreeGrafter"/>
</dbReference>
<gene>
    <name evidence="2" type="ORF">PHYBOEH_000055</name>
</gene>